<accession>A0A1G9IIC1</accession>
<dbReference type="EMBL" id="FNGV01000001">
    <property type="protein sequence ID" value="SDL24940.1"/>
    <property type="molecule type" value="Genomic_DNA"/>
</dbReference>
<protein>
    <submittedName>
        <fullName evidence="2">Uncharacterized protein</fullName>
    </submittedName>
</protein>
<dbReference type="STRING" id="192904.SAMN04488514_101152"/>
<dbReference type="RefSeq" id="WP_089884308.1">
    <property type="nucleotide sequence ID" value="NZ_FNGV01000001.1"/>
</dbReference>
<sequence>MTTEKKSNQKGTKHLKNDKKQIGMQIRKQDIASKDIGKHLKVAASKSKNAIYSFTRDLIGTQQTKEQFLDETQRLFDASIKLTAPERKMVLSGVLDQAGQAGSLFVIQNISALKKKDARTCMKDFMEAGGSMPDIAVWLQYAGQVLRKHRVKSPETANIVVDALDDAAEWLVDALEDTVDGIVEAVDAIIDAATNIGEGLARLFEKVVAWTAEQIGDMLAALIEAGRELGEFIGAVFVWTYNQASKFVEAAFAVGYTIADILKTVVSESYFVMRRFVNGIIKNLGPISDIFNFVLDQAENATSALWRSTLLAVRYAKGRLMSALDWVATQSQMALEGMLRAWESIGEALSTFYEWANTTGTLIWEKIGIATAAIGNSFYYAYHFLTTSAIPFIFDYTRGLLDAGIAIAGLISWAVTETVEACAEVIRAGLDAGLTIGNMLVEIAQDPGNALGIFIQGMQDIGQTLDDLFQAVIIDTAEEFLEEVVAMLIELREAVQDMLMATLRLGAAAFATLIAHLFCLLGSYRGLRPEEEADARLVFGNSLDYQNVFLSTEDPLNFIIFGIQDLWTKEPQSRAFVTINLINFDVSDGTIDRPTLIHELTHIWQSKEVGGIYMAEAAIAQTDLGSGYNYGYADSNVPVANSLTINDRYDGITTNHRNLGRILGRNGETALNDANGDFEAFNREQQGQIMMHWFVRKHLTLLDTVGNPVVFDTAAFDPYQQFVFNS</sequence>
<evidence type="ECO:0000256" key="1">
    <source>
        <dbReference type="SAM" id="MobiDB-lite"/>
    </source>
</evidence>
<dbReference type="Proteomes" id="UP000199440">
    <property type="component" value="Unassembled WGS sequence"/>
</dbReference>
<organism evidence="2 3">
    <name type="scientific">Kriegella aquimaris</name>
    <dbReference type="NCBI Taxonomy" id="192904"/>
    <lineage>
        <taxon>Bacteria</taxon>
        <taxon>Pseudomonadati</taxon>
        <taxon>Bacteroidota</taxon>
        <taxon>Flavobacteriia</taxon>
        <taxon>Flavobacteriales</taxon>
        <taxon>Flavobacteriaceae</taxon>
        <taxon>Kriegella</taxon>
    </lineage>
</organism>
<evidence type="ECO:0000313" key="3">
    <source>
        <dbReference type="Proteomes" id="UP000199440"/>
    </source>
</evidence>
<gene>
    <name evidence="2" type="ORF">SAMN04488514_101152</name>
</gene>
<reference evidence="2 3" key="1">
    <citation type="submission" date="2016-10" db="EMBL/GenBank/DDBJ databases">
        <authorList>
            <person name="de Groot N.N."/>
        </authorList>
    </citation>
    <scope>NUCLEOTIDE SEQUENCE [LARGE SCALE GENOMIC DNA]</scope>
    <source>
        <strain evidence="2 3">DSM 19886</strain>
    </source>
</reference>
<feature type="region of interest" description="Disordered" evidence="1">
    <location>
        <begin position="1"/>
        <end position="20"/>
    </location>
</feature>
<proteinExistence type="predicted"/>
<dbReference type="OrthoDB" id="4317910at2"/>
<keyword evidence="3" id="KW-1185">Reference proteome</keyword>
<dbReference type="AlphaFoldDB" id="A0A1G9IIC1"/>
<evidence type="ECO:0000313" key="2">
    <source>
        <dbReference type="EMBL" id="SDL24940.1"/>
    </source>
</evidence>
<name>A0A1G9IIC1_9FLAO</name>